<evidence type="ECO:0000256" key="5">
    <source>
        <dbReference type="ARBA" id="ARBA00023242"/>
    </source>
</evidence>
<dbReference type="GO" id="GO:0003677">
    <property type="term" value="F:DNA binding"/>
    <property type="evidence" value="ECO:0007669"/>
    <property type="project" value="UniProtKB-KW"/>
</dbReference>
<dbReference type="Pfam" id="PF00170">
    <property type="entry name" value="bZIP_1"/>
    <property type="match status" value="1"/>
</dbReference>
<evidence type="ECO:0000313" key="9">
    <source>
        <dbReference type="EMBL" id="KAI7741317.1"/>
    </source>
</evidence>
<sequence>MDAQSLICAESPTSDVKPIRRDNNDIGATSDEEQSDYDPEIETGQYEQSNDTVDVKRIRRMALNRESARRSRKRKQAHLTELEQQVEKLRSVYSILFKQLTNATHQYQDASNNNLLLKLAVEALRAKVKLAEDTLARGSLTTSLSHLIQNHLTTPQLFNYQTMSTMVCFGSSLKYDANVDGY</sequence>
<evidence type="ECO:0000256" key="2">
    <source>
        <dbReference type="ARBA" id="ARBA00023015"/>
    </source>
</evidence>
<keyword evidence="2" id="KW-0805">Transcription regulation</keyword>
<dbReference type="InterPro" id="IPR045314">
    <property type="entry name" value="bZIP_plant_GBF1"/>
</dbReference>
<feature type="compositionally biased region" description="Acidic residues" evidence="7">
    <location>
        <begin position="30"/>
        <end position="41"/>
    </location>
</feature>
<dbReference type="Proteomes" id="UP001206925">
    <property type="component" value="Unassembled WGS sequence"/>
</dbReference>
<dbReference type="GO" id="GO:0005634">
    <property type="term" value="C:nucleus"/>
    <property type="evidence" value="ECO:0007669"/>
    <property type="project" value="UniProtKB-SubCell"/>
</dbReference>
<dbReference type="InterPro" id="IPR004827">
    <property type="entry name" value="bZIP"/>
</dbReference>
<dbReference type="SMART" id="SM00338">
    <property type="entry name" value="BRLZ"/>
    <property type="match status" value="1"/>
</dbReference>
<keyword evidence="4" id="KW-0804">Transcription</keyword>
<evidence type="ECO:0000256" key="6">
    <source>
        <dbReference type="SAM" id="Coils"/>
    </source>
</evidence>
<evidence type="ECO:0000256" key="7">
    <source>
        <dbReference type="SAM" id="MobiDB-lite"/>
    </source>
</evidence>
<proteinExistence type="predicted"/>
<accession>A0AAD5CG67</accession>
<name>A0AAD5CG67_AMBAR</name>
<feature type="coiled-coil region" evidence="6">
    <location>
        <begin position="65"/>
        <end position="99"/>
    </location>
</feature>
<gene>
    <name evidence="9" type="ORF">M8C21_024839</name>
</gene>
<comment type="subcellular location">
    <subcellularLocation>
        <location evidence="1">Nucleus</location>
    </subcellularLocation>
</comment>
<dbReference type="InterPro" id="IPR046347">
    <property type="entry name" value="bZIP_sf"/>
</dbReference>
<dbReference type="InterPro" id="IPR044168">
    <property type="entry name" value="RISBZ3/4/5"/>
</dbReference>
<protein>
    <recommendedName>
        <fullName evidence="8">BZIP domain-containing protein</fullName>
    </recommendedName>
</protein>
<evidence type="ECO:0000259" key="8">
    <source>
        <dbReference type="PROSITE" id="PS50217"/>
    </source>
</evidence>
<dbReference type="GO" id="GO:0003700">
    <property type="term" value="F:DNA-binding transcription factor activity"/>
    <property type="evidence" value="ECO:0007669"/>
    <property type="project" value="InterPro"/>
</dbReference>
<evidence type="ECO:0000256" key="4">
    <source>
        <dbReference type="ARBA" id="ARBA00023163"/>
    </source>
</evidence>
<evidence type="ECO:0000256" key="1">
    <source>
        <dbReference type="ARBA" id="ARBA00004123"/>
    </source>
</evidence>
<dbReference type="PANTHER" id="PTHR47693:SF1">
    <property type="entry name" value="BZIP TRANSCRIPTION FACTOR RISBZ3"/>
    <property type="match status" value="1"/>
</dbReference>
<feature type="region of interest" description="Disordered" evidence="7">
    <location>
        <begin position="1"/>
        <end position="49"/>
    </location>
</feature>
<dbReference type="FunFam" id="1.20.5.170:FF:000020">
    <property type="entry name" value="BZIP transcription factor"/>
    <property type="match status" value="1"/>
</dbReference>
<reference evidence="9" key="1">
    <citation type="submission" date="2022-06" db="EMBL/GenBank/DDBJ databases">
        <title>Uncovering the hologenomic basis of an extraordinary plant invasion.</title>
        <authorList>
            <person name="Bieker V.C."/>
            <person name="Martin M.D."/>
            <person name="Gilbert T."/>
            <person name="Hodgins K."/>
            <person name="Battlay P."/>
            <person name="Petersen B."/>
            <person name="Wilson J."/>
        </authorList>
    </citation>
    <scope>NUCLEOTIDE SEQUENCE</scope>
    <source>
        <strain evidence="9">AA19_3_7</strain>
        <tissue evidence="9">Leaf</tissue>
    </source>
</reference>
<dbReference type="AlphaFoldDB" id="A0AAD5CG67"/>
<dbReference type="SUPFAM" id="SSF57959">
    <property type="entry name" value="Leucine zipper domain"/>
    <property type="match status" value="1"/>
</dbReference>
<keyword evidence="6" id="KW-0175">Coiled coil</keyword>
<evidence type="ECO:0000313" key="10">
    <source>
        <dbReference type="Proteomes" id="UP001206925"/>
    </source>
</evidence>
<dbReference type="CDD" id="cd14702">
    <property type="entry name" value="bZIP_plant_GBF1"/>
    <property type="match status" value="1"/>
</dbReference>
<feature type="domain" description="BZIP" evidence="8">
    <location>
        <begin position="54"/>
        <end position="108"/>
    </location>
</feature>
<evidence type="ECO:0000256" key="3">
    <source>
        <dbReference type="ARBA" id="ARBA00023125"/>
    </source>
</evidence>
<dbReference type="PROSITE" id="PS50217">
    <property type="entry name" value="BZIP"/>
    <property type="match status" value="1"/>
</dbReference>
<dbReference type="Gene3D" id="1.20.5.170">
    <property type="match status" value="1"/>
</dbReference>
<dbReference type="EMBL" id="JAMZMK010008215">
    <property type="protein sequence ID" value="KAI7741317.1"/>
    <property type="molecule type" value="Genomic_DNA"/>
</dbReference>
<dbReference type="PANTHER" id="PTHR47693">
    <property type="entry name" value="BZIP TRANSCRIPTION FACTOR RISBZ3-RELATED"/>
    <property type="match status" value="1"/>
</dbReference>
<comment type="caution">
    <text evidence="9">The sequence shown here is derived from an EMBL/GenBank/DDBJ whole genome shotgun (WGS) entry which is preliminary data.</text>
</comment>
<dbReference type="GO" id="GO:0046983">
    <property type="term" value="F:protein dimerization activity"/>
    <property type="evidence" value="ECO:0007669"/>
    <property type="project" value="UniProtKB-ARBA"/>
</dbReference>
<organism evidence="9 10">
    <name type="scientific">Ambrosia artemisiifolia</name>
    <name type="common">Common ragweed</name>
    <dbReference type="NCBI Taxonomy" id="4212"/>
    <lineage>
        <taxon>Eukaryota</taxon>
        <taxon>Viridiplantae</taxon>
        <taxon>Streptophyta</taxon>
        <taxon>Embryophyta</taxon>
        <taxon>Tracheophyta</taxon>
        <taxon>Spermatophyta</taxon>
        <taxon>Magnoliopsida</taxon>
        <taxon>eudicotyledons</taxon>
        <taxon>Gunneridae</taxon>
        <taxon>Pentapetalae</taxon>
        <taxon>asterids</taxon>
        <taxon>campanulids</taxon>
        <taxon>Asterales</taxon>
        <taxon>Asteraceae</taxon>
        <taxon>Asteroideae</taxon>
        <taxon>Heliantheae alliance</taxon>
        <taxon>Heliantheae</taxon>
        <taxon>Ambrosia</taxon>
    </lineage>
</organism>
<keyword evidence="3" id="KW-0238">DNA-binding</keyword>
<keyword evidence="5" id="KW-0539">Nucleus</keyword>
<keyword evidence="10" id="KW-1185">Reference proteome</keyword>